<feature type="region of interest" description="Disordered" evidence="5">
    <location>
        <begin position="1"/>
        <end position="52"/>
    </location>
</feature>
<evidence type="ECO:0000256" key="1">
    <source>
        <dbReference type="ARBA" id="ARBA00004141"/>
    </source>
</evidence>
<evidence type="ECO:0000313" key="7">
    <source>
        <dbReference type="EMBL" id="GGF55320.1"/>
    </source>
</evidence>
<feature type="transmembrane region" description="Helical" evidence="6">
    <location>
        <begin position="114"/>
        <end position="131"/>
    </location>
</feature>
<dbReference type="AlphaFoldDB" id="A0A917BSQ4"/>
<proteinExistence type="predicted"/>
<sequence length="229" mass="23800">MTDTDKKTPARKTATTKEPEKAESATETVTSDAPEAQAAEMAHGADHEESLEQHDHEIDLHAAADKIVRRNIYWALGFGVVPLPIADMFTIGAVQLKMMKELADLYDVPFSKNLATAAAVSIIGGVGPVELAKGLGASVVKLIPGAGSVAGIAALPITAGALTYVIGHILVKHFESGGTFCSFDASKVKGYSKDLYAKGKGMVSRMKKDKEADASSAAAEETASAAATA</sequence>
<gene>
    <name evidence="7" type="ORF">GCM10011332_05890</name>
</gene>
<dbReference type="Proteomes" id="UP000632498">
    <property type="component" value="Unassembled WGS sequence"/>
</dbReference>
<evidence type="ECO:0000256" key="2">
    <source>
        <dbReference type="ARBA" id="ARBA00022692"/>
    </source>
</evidence>
<dbReference type="Pfam" id="PF05128">
    <property type="entry name" value="DUF697"/>
    <property type="match status" value="1"/>
</dbReference>
<feature type="transmembrane region" description="Helical" evidence="6">
    <location>
        <begin position="143"/>
        <end position="166"/>
    </location>
</feature>
<feature type="compositionally biased region" description="Basic and acidic residues" evidence="5">
    <location>
        <begin position="43"/>
        <end position="52"/>
    </location>
</feature>
<keyword evidence="2 6" id="KW-0812">Transmembrane</keyword>
<feature type="transmembrane region" description="Helical" evidence="6">
    <location>
        <begin position="72"/>
        <end position="94"/>
    </location>
</feature>
<name>A0A917BSQ4_9PROT</name>
<keyword evidence="4 6" id="KW-0472">Membrane</keyword>
<keyword evidence="3 6" id="KW-1133">Transmembrane helix</keyword>
<reference evidence="7" key="2">
    <citation type="submission" date="2020-09" db="EMBL/GenBank/DDBJ databases">
        <authorList>
            <person name="Sun Q."/>
            <person name="Zhou Y."/>
        </authorList>
    </citation>
    <scope>NUCLEOTIDE SEQUENCE</scope>
    <source>
        <strain evidence="7">CGMCC 1.15254</strain>
    </source>
</reference>
<dbReference type="RefSeq" id="WP_188661398.1">
    <property type="nucleotide sequence ID" value="NZ_BMHV01000003.1"/>
</dbReference>
<dbReference type="EMBL" id="BMHV01000003">
    <property type="protein sequence ID" value="GGF55320.1"/>
    <property type="molecule type" value="Genomic_DNA"/>
</dbReference>
<evidence type="ECO:0000256" key="5">
    <source>
        <dbReference type="SAM" id="MobiDB-lite"/>
    </source>
</evidence>
<dbReference type="InterPro" id="IPR021147">
    <property type="entry name" value="DUF697"/>
</dbReference>
<protein>
    <recommendedName>
        <fullName evidence="9">GTPase</fullName>
    </recommendedName>
</protein>
<comment type="caution">
    <text evidence="7">The sequence shown here is derived from an EMBL/GenBank/DDBJ whole genome shotgun (WGS) entry which is preliminary data.</text>
</comment>
<reference evidence="7" key="1">
    <citation type="journal article" date="2014" name="Int. J. Syst. Evol. Microbiol.">
        <title>Complete genome sequence of Corynebacterium casei LMG S-19264T (=DSM 44701T), isolated from a smear-ripened cheese.</title>
        <authorList>
            <consortium name="US DOE Joint Genome Institute (JGI-PGF)"/>
            <person name="Walter F."/>
            <person name="Albersmeier A."/>
            <person name="Kalinowski J."/>
            <person name="Ruckert C."/>
        </authorList>
    </citation>
    <scope>NUCLEOTIDE SEQUENCE</scope>
    <source>
        <strain evidence="7">CGMCC 1.15254</strain>
    </source>
</reference>
<organism evidence="7 8">
    <name type="scientific">Terasakiella brassicae</name>
    <dbReference type="NCBI Taxonomy" id="1634917"/>
    <lineage>
        <taxon>Bacteria</taxon>
        <taxon>Pseudomonadati</taxon>
        <taxon>Pseudomonadota</taxon>
        <taxon>Alphaproteobacteria</taxon>
        <taxon>Rhodospirillales</taxon>
        <taxon>Terasakiellaceae</taxon>
        <taxon>Terasakiella</taxon>
    </lineage>
</organism>
<feature type="compositionally biased region" description="Basic and acidic residues" evidence="5">
    <location>
        <begin position="15"/>
        <end position="24"/>
    </location>
</feature>
<evidence type="ECO:0000256" key="6">
    <source>
        <dbReference type="SAM" id="Phobius"/>
    </source>
</evidence>
<dbReference type="GO" id="GO:0016020">
    <property type="term" value="C:membrane"/>
    <property type="evidence" value="ECO:0007669"/>
    <property type="project" value="UniProtKB-SubCell"/>
</dbReference>
<evidence type="ECO:0000313" key="8">
    <source>
        <dbReference type="Proteomes" id="UP000632498"/>
    </source>
</evidence>
<evidence type="ECO:0000256" key="4">
    <source>
        <dbReference type="ARBA" id="ARBA00023136"/>
    </source>
</evidence>
<comment type="subcellular location">
    <subcellularLocation>
        <location evidence="1">Membrane</location>
        <topology evidence="1">Multi-pass membrane protein</topology>
    </subcellularLocation>
</comment>
<evidence type="ECO:0000256" key="3">
    <source>
        <dbReference type="ARBA" id="ARBA00022989"/>
    </source>
</evidence>
<evidence type="ECO:0008006" key="9">
    <source>
        <dbReference type="Google" id="ProtNLM"/>
    </source>
</evidence>
<keyword evidence="8" id="KW-1185">Reference proteome</keyword>
<accession>A0A917BSQ4</accession>